<protein>
    <recommendedName>
        <fullName evidence="2">C2H2-type domain-containing protein</fullName>
    </recommendedName>
</protein>
<proteinExistence type="predicted"/>
<keyword evidence="1" id="KW-0862">Zinc</keyword>
<dbReference type="EMBL" id="BFAD01000015">
    <property type="protein sequence ID" value="GBE89040.1"/>
    <property type="molecule type" value="Genomic_DNA"/>
</dbReference>
<dbReference type="AlphaFoldDB" id="A0A401H3W9"/>
<accession>A0A401H3W9</accession>
<comment type="caution">
    <text evidence="3">The sequence shown here is derived from an EMBL/GenBank/DDBJ whole genome shotgun (WGS) entry which is preliminary data.</text>
</comment>
<evidence type="ECO:0000256" key="1">
    <source>
        <dbReference type="PROSITE-ProRule" id="PRU00042"/>
    </source>
</evidence>
<feature type="domain" description="C2H2-type" evidence="2">
    <location>
        <begin position="336"/>
        <end position="363"/>
    </location>
</feature>
<reference evidence="3 4" key="1">
    <citation type="journal article" date="2018" name="Sci. Rep.">
        <title>Genome sequence of the cauliflower mushroom Sparassis crispa (Hanabiratake) and its association with beneficial usage.</title>
        <authorList>
            <person name="Kiyama R."/>
            <person name="Furutani Y."/>
            <person name="Kawaguchi K."/>
            <person name="Nakanishi T."/>
        </authorList>
    </citation>
    <scope>NUCLEOTIDE SEQUENCE [LARGE SCALE GENOMIC DNA]</scope>
</reference>
<keyword evidence="1" id="KW-0479">Metal-binding</keyword>
<name>A0A401H3W9_9APHY</name>
<dbReference type="Proteomes" id="UP000287166">
    <property type="component" value="Unassembled WGS sequence"/>
</dbReference>
<keyword evidence="1" id="KW-0863">Zinc-finger</keyword>
<dbReference type="InParanoid" id="A0A401H3W9"/>
<evidence type="ECO:0000313" key="4">
    <source>
        <dbReference type="Proteomes" id="UP000287166"/>
    </source>
</evidence>
<evidence type="ECO:0000313" key="3">
    <source>
        <dbReference type="EMBL" id="GBE89040.1"/>
    </source>
</evidence>
<dbReference type="GeneID" id="38785957"/>
<keyword evidence="4" id="KW-1185">Reference proteome</keyword>
<organism evidence="3 4">
    <name type="scientific">Sparassis crispa</name>
    <dbReference type="NCBI Taxonomy" id="139825"/>
    <lineage>
        <taxon>Eukaryota</taxon>
        <taxon>Fungi</taxon>
        <taxon>Dikarya</taxon>
        <taxon>Basidiomycota</taxon>
        <taxon>Agaricomycotina</taxon>
        <taxon>Agaricomycetes</taxon>
        <taxon>Polyporales</taxon>
        <taxon>Sparassidaceae</taxon>
        <taxon>Sparassis</taxon>
    </lineage>
</organism>
<evidence type="ECO:0000259" key="2">
    <source>
        <dbReference type="PROSITE" id="PS50157"/>
    </source>
</evidence>
<sequence length="366" mass="40496">MSSPFQYRNQLGLLTERYEQPRDDRMSCGAGPSQSVARSFLGAGWPTGSRNEDSLAGTAESTSTVDLLGNLFSDIPIANYESSRSFPSSSFYPDRHRTDLASHIPVGQQRVGQCAPFTPSNDIFNAYSGPNDTGVPGVEYDIFHQGENYVCPPDYPCRSPALGIYQDPGIDVATVPAATLPPQMTIAHAQAQRVLSPVVSSAASMTSRGRPPFGRQFRPVHSRLHDHRLTGPYPVPSTSRTLIEQPELAVPASDPAALSPFRTRCFWEGQCNVLLDDMTPGGVERHLRAVHIHEQWNRIVRGECRWHTGDERCGRMMAQGGFDKHVASKHLRSTSVMCNVCRKMFCRKDVLWKHRKAHCRGVPGPL</sequence>
<gene>
    <name evidence="3" type="ORF">SCP_1500420</name>
</gene>
<dbReference type="PROSITE" id="PS00028">
    <property type="entry name" value="ZINC_FINGER_C2H2_1"/>
    <property type="match status" value="1"/>
</dbReference>
<dbReference type="RefSeq" id="XP_027619953.1">
    <property type="nucleotide sequence ID" value="XM_027764152.1"/>
</dbReference>
<dbReference type="InterPro" id="IPR013087">
    <property type="entry name" value="Znf_C2H2_type"/>
</dbReference>
<dbReference type="GO" id="GO:0008270">
    <property type="term" value="F:zinc ion binding"/>
    <property type="evidence" value="ECO:0007669"/>
    <property type="project" value="UniProtKB-KW"/>
</dbReference>
<dbReference type="OrthoDB" id="2801792at2759"/>
<dbReference type="PROSITE" id="PS50157">
    <property type="entry name" value="ZINC_FINGER_C2H2_2"/>
    <property type="match status" value="1"/>
</dbReference>